<name>A0A9C6WVK5_FRAOC</name>
<dbReference type="Proteomes" id="UP000504606">
    <property type="component" value="Unplaced"/>
</dbReference>
<dbReference type="SUPFAM" id="SSF48452">
    <property type="entry name" value="TPR-like"/>
    <property type="match status" value="1"/>
</dbReference>
<dbReference type="RefSeq" id="XP_052119795.1">
    <property type="nucleotide sequence ID" value="XM_052263835.1"/>
</dbReference>
<proteinExistence type="predicted"/>
<organism evidence="1 2">
    <name type="scientific">Frankliniella occidentalis</name>
    <name type="common">Western flower thrips</name>
    <name type="synonym">Euthrips occidentalis</name>
    <dbReference type="NCBI Taxonomy" id="133901"/>
    <lineage>
        <taxon>Eukaryota</taxon>
        <taxon>Metazoa</taxon>
        <taxon>Ecdysozoa</taxon>
        <taxon>Arthropoda</taxon>
        <taxon>Hexapoda</taxon>
        <taxon>Insecta</taxon>
        <taxon>Pterygota</taxon>
        <taxon>Neoptera</taxon>
        <taxon>Paraneoptera</taxon>
        <taxon>Thysanoptera</taxon>
        <taxon>Terebrantia</taxon>
        <taxon>Thripoidea</taxon>
        <taxon>Thripidae</taxon>
        <taxon>Frankliniella</taxon>
    </lineage>
</organism>
<dbReference type="GeneID" id="113213450"/>
<dbReference type="Gene3D" id="1.25.40.10">
    <property type="entry name" value="Tetratricopeptide repeat domain"/>
    <property type="match status" value="1"/>
</dbReference>
<accession>A0A9C6WVK5</accession>
<gene>
    <name evidence="2" type="primary">LOC113213450</name>
</gene>
<dbReference type="OrthoDB" id="7594656at2759"/>
<reference evidence="2" key="1">
    <citation type="submission" date="2025-08" db="UniProtKB">
        <authorList>
            <consortium name="RefSeq"/>
        </authorList>
    </citation>
    <scope>IDENTIFICATION</scope>
    <source>
        <tissue evidence="2">Whole organism</tissue>
    </source>
</reference>
<dbReference type="InterPro" id="IPR011990">
    <property type="entry name" value="TPR-like_helical_dom_sf"/>
</dbReference>
<sequence length="162" mass="17343">MATFRTFLALAKVSDSAKDIVTAHLKLALCYHRRSDMDGTHGALRDARRAAEELKQPDLLAKAHFHLGEHFLNTSRPQYATTHLHQACELLSLSNKAEADSARALAGVAGGEAPNFASLVPTFSSPCTLGAQASSCGRRCSRRWGRAAPSSQTHSAAAASWT</sequence>
<keyword evidence="1" id="KW-1185">Reference proteome</keyword>
<evidence type="ECO:0000313" key="2">
    <source>
        <dbReference type="RefSeq" id="XP_052119795.1"/>
    </source>
</evidence>
<protein>
    <submittedName>
        <fullName evidence="2">Uncharacterized protein LOC113213450</fullName>
    </submittedName>
</protein>
<dbReference type="AlphaFoldDB" id="A0A9C6WVK5"/>
<dbReference type="KEGG" id="foc:113213450"/>
<evidence type="ECO:0000313" key="1">
    <source>
        <dbReference type="Proteomes" id="UP000504606"/>
    </source>
</evidence>